<dbReference type="AlphaFoldDB" id="A0A5B9QFY2"/>
<dbReference type="Pfam" id="PF06439">
    <property type="entry name" value="3keto-disac_hyd"/>
    <property type="match status" value="1"/>
</dbReference>
<sequence length="240" mass="27346" precursor="true">MLRAILVLLLVLVSFALLSTASSKSAELPIFNGQTLEGWTYNHGSPITSGWEVVDGMIHLDPDESHREGQRVGNIITVREFENFDLSFEWKIAKGGNSGLKYRVRDFDGDTRGFEYQICDDLNYPKLLTPRTSAGSLYDLYEPNSEKQLLPVGEFNKSRIVVKDNQIQHWLNGRLIVSATVGSEDWKKRVSFSKFADLPEFGHNLKGKIMLTDHGSEVWYRKFELVEFLSDTKKPQDVSR</sequence>
<evidence type="ECO:0000313" key="3">
    <source>
        <dbReference type="EMBL" id="QEG33183.1"/>
    </source>
</evidence>
<dbReference type="RefSeq" id="WP_148071984.1">
    <property type="nucleotide sequence ID" value="NZ_CP042913.1"/>
</dbReference>
<dbReference type="KEGG" id="bgok:Pr1d_04440"/>
<dbReference type="EMBL" id="CP042913">
    <property type="protein sequence ID" value="QEG33183.1"/>
    <property type="molecule type" value="Genomic_DNA"/>
</dbReference>
<dbReference type="InterPro" id="IPR010496">
    <property type="entry name" value="AL/BT2_dom"/>
</dbReference>
<feature type="chain" id="PRO_5022901075" description="3-keto-alpha-glucoside-1,2-lyase/3-keto-2-hydroxy-glucal hydratase domain-containing protein" evidence="1">
    <location>
        <begin position="27"/>
        <end position="240"/>
    </location>
</feature>
<reference evidence="3 4" key="1">
    <citation type="submission" date="2019-08" db="EMBL/GenBank/DDBJ databases">
        <title>Deep-cultivation of Planctomycetes and their phenomic and genomic characterization uncovers novel biology.</title>
        <authorList>
            <person name="Wiegand S."/>
            <person name="Jogler M."/>
            <person name="Boedeker C."/>
            <person name="Pinto D."/>
            <person name="Vollmers J."/>
            <person name="Rivas-Marin E."/>
            <person name="Kohn T."/>
            <person name="Peeters S.H."/>
            <person name="Heuer A."/>
            <person name="Rast P."/>
            <person name="Oberbeckmann S."/>
            <person name="Bunk B."/>
            <person name="Jeske O."/>
            <person name="Meyerdierks A."/>
            <person name="Storesund J.E."/>
            <person name="Kallscheuer N."/>
            <person name="Luecker S."/>
            <person name="Lage O.M."/>
            <person name="Pohl T."/>
            <person name="Merkel B.J."/>
            <person name="Hornburger P."/>
            <person name="Mueller R.-W."/>
            <person name="Bruemmer F."/>
            <person name="Labrenz M."/>
            <person name="Spormann A.M."/>
            <person name="Op den Camp H."/>
            <person name="Overmann J."/>
            <person name="Amann R."/>
            <person name="Jetten M.S.M."/>
            <person name="Mascher T."/>
            <person name="Medema M.H."/>
            <person name="Devos D.P."/>
            <person name="Kaster A.-K."/>
            <person name="Ovreas L."/>
            <person name="Rohde M."/>
            <person name="Galperin M.Y."/>
            <person name="Jogler C."/>
        </authorList>
    </citation>
    <scope>NUCLEOTIDE SEQUENCE [LARGE SCALE GENOMIC DNA]</scope>
    <source>
        <strain evidence="3 4">Pr1d</strain>
    </source>
</reference>
<evidence type="ECO:0000259" key="2">
    <source>
        <dbReference type="Pfam" id="PF06439"/>
    </source>
</evidence>
<accession>A0A5B9QFY2</accession>
<organism evidence="3 4">
    <name type="scientific">Bythopirellula goksoeyrii</name>
    <dbReference type="NCBI Taxonomy" id="1400387"/>
    <lineage>
        <taxon>Bacteria</taxon>
        <taxon>Pseudomonadati</taxon>
        <taxon>Planctomycetota</taxon>
        <taxon>Planctomycetia</taxon>
        <taxon>Pirellulales</taxon>
        <taxon>Lacipirellulaceae</taxon>
        <taxon>Bythopirellula</taxon>
    </lineage>
</organism>
<dbReference type="OrthoDB" id="9814708at2"/>
<feature type="domain" description="3-keto-alpha-glucoside-1,2-lyase/3-keto-2-hydroxy-glucal hydratase" evidence="2">
    <location>
        <begin position="29"/>
        <end position="225"/>
    </location>
</feature>
<protein>
    <recommendedName>
        <fullName evidence="2">3-keto-alpha-glucoside-1,2-lyase/3-keto-2-hydroxy-glucal hydratase domain-containing protein</fullName>
    </recommendedName>
</protein>
<evidence type="ECO:0000256" key="1">
    <source>
        <dbReference type="SAM" id="SignalP"/>
    </source>
</evidence>
<keyword evidence="4" id="KW-1185">Reference proteome</keyword>
<dbReference type="Proteomes" id="UP000323917">
    <property type="component" value="Chromosome"/>
</dbReference>
<proteinExistence type="predicted"/>
<feature type="signal peptide" evidence="1">
    <location>
        <begin position="1"/>
        <end position="26"/>
    </location>
</feature>
<name>A0A5B9QFY2_9BACT</name>
<keyword evidence="1" id="KW-0732">Signal</keyword>
<gene>
    <name evidence="3" type="ORF">Pr1d_04440</name>
</gene>
<dbReference type="GO" id="GO:0016787">
    <property type="term" value="F:hydrolase activity"/>
    <property type="evidence" value="ECO:0007669"/>
    <property type="project" value="InterPro"/>
</dbReference>
<evidence type="ECO:0000313" key="4">
    <source>
        <dbReference type="Proteomes" id="UP000323917"/>
    </source>
</evidence>
<dbReference type="Gene3D" id="2.60.120.560">
    <property type="entry name" value="Exo-inulinase, domain 1"/>
    <property type="match status" value="1"/>
</dbReference>